<feature type="coiled-coil region" evidence="6">
    <location>
        <begin position="75"/>
        <end position="112"/>
    </location>
</feature>
<evidence type="ECO:0000256" key="2">
    <source>
        <dbReference type="ARBA" id="ARBA00013855"/>
    </source>
</evidence>
<dbReference type="PIRSF" id="PIRSF038471">
    <property type="entry name" value="MreC"/>
    <property type="match status" value="1"/>
</dbReference>
<keyword evidence="3 5" id="KW-0133">Cell shape</keyword>
<name>A0ABY5I028_9FIRM</name>
<keyword evidence="9" id="KW-1185">Reference proteome</keyword>
<gene>
    <name evidence="8" type="primary">mreC</name>
    <name evidence="8" type="ORF">NMU03_13950</name>
</gene>
<feature type="domain" description="Rod shape-determining protein MreC beta-barrel core" evidence="7">
    <location>
        <begin position="129"/>
        <end position="283"/>
    </location>
</feature>
<dbReference type="PANTHER" id="PTHR34138:SF1">
    <property type="entry name" value="CELL SHAPE-DETERMINING PROTEIN MREC"/>
    <property type="match status" value="1"/>
</dbReference>
<evidence type="ECO:0000259" key="7">
    <source>
        <dbReference type="Pfam" id="PF04085"/>
    </source>
</evidence>
<reference evidence="8" key="1">
    <citation type="submission" date="2022-07" db="EMBL/GenBank/DDBJ databases">
        <title>Faecal culturing of patients with breast cancer.</title>
        <authorList>
            <person name="Teng N.M.Y."/>
            <person name="Kiu R."/>
            <person name="Evans R."/>
            <person name="Baker D.J."/>
            <person name="Zenner C."/>
            <person name="Robinson S.D."/>
            <person name="Hall L.J."/>
        </authorList>
    </citation>
    <scope>NUCLEOTIDE SEQUENCE</scope>
    <source>
        <strain evidence="8">LH1062</strain>
    </source>
</reference>
<dbReference type="InterPro" id="IPR042175">
    <property type="entry name" value="Cell/Rod_MreC_2"/>
</dbReference>
<sequence length="288" mass="31997">MISLYRKGNKWTKQKRRIVIITVILVLFSVLTLVTSRSASNIEIIFKDTIANLEYYIIKAPIQYVTGLFEEYNDLKDVYEENAKLKEQLDNLARESAMNEVLTNELNDLKEIMDIDHLPTEYQVKYTNVIARDAQNWNNQVTINLGKLSGVQEGMAVVNAQGMIGTVTNVSEISSTVSLLSSESAKSQLPVMILSGEEQYYGLLNHYDINTHKYSITLLSDVEKIEKDAKVVTSGLGGVGKSPKGILIGTVESYTSGDDATESVCDVTPSVDFNSLNDVAVVQRVNEQ</sequence>
<protein>
    <recommendedName>
        <fullName evidence="2 5">Cell shape-determining protein MreC</fullName>
    </recommendedName>
    <alternativeName>
        <fullName evidence="4 5">Cell shape protein MreC</fullName>
    </alternativeName>
</protein>
<dbReference type="InterPro" id="IPR007221">
    <property type="entry name" value="MreC"/>
</dbReference>
<evidence type="ECO:0000313" key="8">
    <source>
        <dbReference type="EMBL" id="UTY38696.1"/>
    </source>
</evidence>
<organism evidence="8 9">
    <name type="scientific">Allocoprobacillus halotolerans</name>
    <dbReference type="NCBI Taxonomy" id="2944914"/>
    <lineage>
        <taxon>Bacteria</taxon>
        <taxon>Bacillati</taxon>
        <taxon>Bacillota</taxon>
        <taxon>Erysipelotrichia</taxon>
        <taxon>Erysipelotrichales</taxon>
        <taxon>Erysipelotrichaceae</taxon>
        <taxon>Allocoprobacillus</taxon>
    </lineage>
</organism>
<dbReference type="NCBIfam" id="TIGR00219">
    <property type="entry name" value="mreC"/>
    <property type="match status" value="1"/>
</dbReference>
<comment type="similarity">
    <text evidence="1 5">Belongs to the MreC family.</text>
</comment>
<evidence type="ECO:0000256" key="4">
    <source>
        <dbReference type="ARBA" id="ARBA00032089"/>
    </source>
</evidence>
<dbReference type="Proteomes" id="UP001060112">
    <property type="component" value="Chromosome"/>
</dbReference>
<dbReference type="EMBL" id="CP101620">
    <property type="protein sequence ID" value="UTY38696.1"/>
    <property type="molecule type" value="Genomic_DNA"/>
</dbReference>
<comment type="function">
    <text evidence="5">Involved in formation and maintenance of cell shape.</text>
</comment>
<proteinExistence type="inferred from homology"/>
<dbReference type="Gene3D" id="2.40.10.340">
    <property type="entry name" value="Rod shape-determining protein MreC, domain 1"/>
    <property type="match status" value="1"/>
</dbReference>
<dbReference type="PANTHER" id="PTHR34138">
    <property type="entry name" value="CELL SHAPE-DETERMINING PROTEIN MREC"/>
    <property type="match status" value="1"/>
</dbReference>
<accession>A0ABY5I028</accession>
<evidence type="ECO:0000256" key="3">
    <source>
        <dbReference type="ARBA" id="ARBA00022960"/>
    </source>
</evidence>
<evidence type="ECO:0000256" key="1">
    <source>
        <dbReference type="ARBA" id="ARBA00009369"/>
    </source>
</evidence>
<evidence type="ECO:0000256" key="6">
    <source>
        <dbReference type="SAM" id="Coils"/>
    </source>
</evidence>
<dbReference type="Gene3D" id="2.40.10.350">
    <property type="entry name" value="Rod shape-determining protein MreC, domain 2"/>
    <property type="match status" value="1"/>
</dbReference>
<evidence type="ECO:0000256" key="5">
    <source>
        <dbReference type="PIRNR" id="PIRNR038471"/>
    </source>
</evidence>
<dbReference type="Pfam" id="PF04085">
    <property type="entry name" value="MreC"/>
    <property type="match status" value="1"/>
</dbReference>
<keyword evidence="6" id="KW-0175">Coiled coil</keyword>
<evidence type="ECO:0000313" key="9">
    <source>
        <dbReference type="Proteomes" id="UP001060112"/>
    </source>
</evidence>
<dbReference type="RefSeq" id="WP_290139189.1">
    <property type="nucleotide sequence ID" value="NZ_CP101620.1"/>
</dbReference>
<dbReference type="InterPro" id="IPR042177">
    <property type="entry name" value="Cell/Rod_1"/>
</dbReference>
<dbReference type="InterPro" id="IPR055342">
    <property type="entry name" value="MreC_beta-barrel_core"/>
</dbReference>